<dbReference type="RefSeq" id="WP_344661386.1">
    <property type="nucleotide sequence ID" value="NZ_BAAAQM010000053.1"/>
</dbReference>
<dbReference type="EMBL" id="BAAAQM010000053">
    <property type="protein sequence ID" value="GAA1994890.1"/>
    <property type="molecule type" value="Genomic_DNA"/>
</dbReference>
<protein>
    <submittedName>
        <fullName evidence="1">Uncharacterized protein</fullName>
    </submittedName>
</protein>
<dbReference type="Proteomes" id="UP001499854">
    <property type="component" value="Unassembled WGS sequence"/>
</dbReference>
<name>A0ABN2SZ31_9ACTN</name>
<sequence length="118" mass="13395">MARFSSSRPTGSIGENHGWARAAGGEIIRAYYYGDAAVPLHIGDPTDIENELGVGHRWLDEGWQTWDEPEWDAFFETVPREQHVMRIAQRWSICPLEIPEESVTDPGIYGFPPDVEPR</sequence>
<evidence type="ECO:0000313" key="1">
    <source>
        <dbReference type="EMBL" id="GAA1994890.1"/>
    </source>
</evidence>
<accession>A0ABN2SZ31</accession>
<comment type="caution">
    <text evidence="1">The sequence shown here is derived from an EMBL/GenBank/DDBJ whole genome shotgun (WGS) entry which is preliminary data.</text>
</comment>
<reference evidence="1 2" key="1">
    <citation type="journal article" date="2019" name="Int. J. Syst. Evol. Microbiol.">
        <title>The Global Catalogue of Microorganisms (GCM) 10K type strain sequencing project: providing services to taxonomists for standard genome sequencing and annotation.</title>
        <authorList>
            <consortium name="The Broad Institute Genomics Platform"/>
            <consortium name="The Broad Institute Genome Sequencing Center for Infectious Disease"/>
            <person name="Wu L."/>
            <person name="Ma J."/>
        </authorList>
    </citation>
    <scope>NUCLEOTIDE SEQUENCE [LARGE SCALE GENOMIC DNA]</scope>
    <source>
        <strain evidence="1 2">JCM 16013</strain>
    </source>
</reference>
<gene>
    <name evidence="1" type="ORF">GCM10009838_69190</name>
</gene>
<keyword evidence="2" id="KW-1185">Reference proteome</keyword>
<proteinExistence type="predicted"/>
<evidence type="ECO:0000313" key="2">
    <source>
        <dbReference type="Proteomes" id="UP001499854"/>
    </source>
</evidence>
<organism evidence="1 2">
    <name type="scientific">Catenulispora subtropica</name>
    <dbReference type="NCBI Taxonomy" id="450798"/>
    <lineage>
        <taxon>Bacteria</taxon>
        <taxon>Bacillati</taxon>
        <taxon>Actinomycetota</taxon>
        <taxon>Actinomycetes</taxon>
        <taxon>Catenulisporales</taxon>
        <taxon>Catenulisporaceae</taxon>
        <taxon>Catenulispora</taxon>
    </lineage>
</organism>